<dbReference type="InterPro" id="IPR013098">
    <property type="entry name" value="Ig_I-set"/>
</dbReference>
<evidence type="ECO:0000256" key="3">
    <source>
        <dbReference type="ARBA" id="ARBA00022729"/>
    </source>
</evidence>
<sequence length="1556" mass="174643">MIPKRTHSGLLLLFITFCDVFAEDAVIKSSLTFVIDDTASMWDEIKQVKDEVNIIFEKVLSSKASQIENFVLVTFNDPAVHQLTVTRDRDEFKRALSSINVHGGGDCPEVAMEGISLALKISMPSSYLYIFTDASAKDYRKYKQVKSLSQKMQSQIVFILTGECSDRSGPDYEVFHKLADATSGQVFHMMKDDVKDVMKVTGAKPGKHVVSGGSMSETHAVVTAESTINFQLGFNVFKPKSSKDIVTRPPPKGNAFMGVKLLGSGVKLETVKILGMSDEVIKELKLELLDEKAQFYVTPLFDPPSTMFRVTVNGYDINTKTPVTRRSPTPISRQDLSTDSTVKVDTAPKVIIEGDKSVTLYVDDPLELTCKVHAYPEPEITWEDRDYGIVMPAETNIVEVPYDYVSVLKISNANRNTTYQCKANNRNGHDGQGVEVIAKRKFYFEVIDSPKDTRIKYQKEGKLTCKIDAYPSATISWYKDAKPLSSSSRIEISKDNSVVTLKDMQPGMEGKYMCEARNDIDRKVFYSNVEIFGVEKPVIDKSVDEIHVTEKTNGKLTCRILKGIPKPTIVWSFRGSKGKKEYLKENGEIIQLKNAKKHQSDPPHIKRDVKEMKIVDGDEVKLMCDVDGVPAPIVYWTFNNTKVTSTTRTRITADYSLIIKTTLGDTGYYACHAENKLGKDERKIFLQVYVPVSIEKPKSTVVETMVGNNKLLNCRADGYPQPDIKWTFHKSLGAPGEDVTSSKHPSLLLQKLQLKQQGFYMCQAENKISGAANITYEVKVYAPPVIENVYPSKYFEAIDGDMLLRIQCKATGSPTPTITWKKSGQRLAMGTGWYDMEDDGTLLIKNIDRAAEGTYLCLAENSVGNASDYYEVIVKGESISIKCEIPHGATDQLRWFKDGKVRIERDEIYLYRATRSDDGVYTCRVSNFLKTRSIATKLVVGFKPIFSSEAEETIEFVLGSDLTLLNCEAYGEPTPKHAKWTHDGVFMEVTTMSYVLGMELGATGIYECEVSNKFGSIRRSFNVTSRGKHPIMFSTSSGWSVFPITDNYMIIPHKSHFYMRCPSGFVNPELSLNSNIMPYCERDDIVKIAGNFYKFGDLKCNKEAKPNFEDTEEQCFGDNTEYVKLGFRPSSNNNYVVEVYRVCFDKVNDVPLFTMHQLSPHHTDIPSTSQWYSSSDTSTEDFEELYNCRRQLYDVSMALGRGLRSASCCFGKRHLVNPRDLLPGIPVTVSFEYKNIVPHWSTCNSKVVQDRASDSSIAIVQVNIPELTREEARKHVLCTDICDNIDWIAGPEWNDVDRGYTYCCSMKEFEKAFGYTRPITKDAVIKSSLTFVIDDTASMWDEINQVKDEVNVMFETVLSTKASQIENFVLVTFNDPGAVQRIITKDREDYKRALATITPHSYQNYDCAEAAMEGIGLALTISMPRSNLYVFTDASAKDYAKFEQVKSLSQKMQSQVVFVLTGECSSGRNSPDYQVYHQLANATSGQVFNVIKNDVKDFFTDTHTGYVMITVTGTNPTIGDVIGPSGSRHKTTPIIPGKAEIAKGMFSWVSSYSGQV</sequence>
<accession>A0A922MW29</accession>
<protein>
    <recommendedName>
        <fullName evidence="8">Hemolin</fullName>
    </recommendedName>
</protein>
<dbReference type="SUPFAM" id="SSF48726">
    <property type="entry name" value="Immunoglobulin"/>
    <property type="match status" value="7"/>
</dbReference>
<keyword evidence="5" id="KW-0325">Glycoprotein</keyword>
<comment type="similarity">
    <text evidence="7">Belongs to the hemolin family.</text>
</comment>
<comment type="caution">
    <text evidence="11">The sequence shown here is derived from an EMBL/GenBank/DDBJ whole genome shotgun (WGS) entry which is preliminary data.</text>
</comment>
<feature type="domain" description="Ig-like" evidence="10">
    <location>
        <begin position="875"/>
        <end position="935"/>
    </location>
</feature>
<evidence type="ECO:0000313" key="12">
    <source>
        <dbReference type="Proteomes" id="UP000814243"/>
    </source>
</evidence>
<evidence type="ECO:0000256" key="6">
    <source>
        <dbReference type="ARBA" id="ARBA00023319"/>
    </source>
</evidence>
<evidence type="ECO:0000256" key="8">
    <source>
        <dbReference type="ARBA" id="ARBA00068688"/>
    </source>
</evidence>
<feature type="domain" description="Ig-like" evidence="10">
    <location>
        <begin position="603"/>
        <end position="685"/>
    </location>
</feature>
<dbReference type="GO" id="GO:0030424">
    <property type="term" value="C:axon"/>
    <property type="evidence" value="ECO:0007669"/>
    <property type="project" value="TreeGrafter"/>
</dbReference>
<dbReference type="SUPFAM" id="SSF54060">
    <property type="entry name" value="His-Me finger endonucleases"/>
    <property type="match status" value="1"/>
</dbReference>
<dbReference type="Gene3D" id="2.60.40.10">
    <property type="entry name" value="Immunoglobulins"/>
    <property type="match status" value="7"/>
</dbReference>
<evidence type="ECO:0000256" key="2">
    <source>
        <dbReference type="ARBA" id="ARBA00022525"/>
    </source>
</evidence>
<name>A0A922MW29_SPOEX</name>
<dbReference type="CDD" id="cd00096">
    <property type="entry name" value="Ig"/>
    <property type="match status" value="1"/>
</dbReference>
<evidence type="ECO:0000256" key="7">
    <source>
        <dbReference type="ARBA" id="ARBA00061228"/>
    </source>
</evidence>
<reference evidence="11" key="1">
    <citation type="journal article" date="2021" name="G3 (Bethesda)">
        <title>Genome and transcriptome analysis of the beet armyworm Spodoptera exigua reveals targets for pest control. .</title>
        <authorList>
            <person name="Simon S."/>
            <person name="Breeschoten T."/>
            <person name="Jansen H.J."/>
            <person name="Dirks R.P."/>
            <person name="Schranz M.E."/>
            <person name="Ros V.I.D."/>
        </authorList>
    </citation>
    <scope>NUCLEOTIDE SEQUENCE</scope>
    <source>
        <strain evidence="11">TB_SE_WUR_2020</strain>
    </source>
</reference>
<keyword evidence="4" id="KW-1015">Disulfide bond</keyword>
<feature type="chain" id="PRO_5037977643" description="Hemolin" evidence="9">
    <location>
        <begin position="23"/>
        <end position="1556"/>
    </location>
</feature>
<dbReference type="SUPFAM" id="SSF53300">
    <property type="entry name" value="vWA-like"/>
    <property type="match status" value="2"/>
</dbReference>
<dbReference type="GO" id="GO:0007156">
    <property type="term" value="P:homophilic cell adhesion via plasma membrane adhesion molecules"/>
    <property type="evidence" value="ECO:0007669"/>
    <property type="project" value="TreeGrafter"/>
</dbReference>
<dbReference type="InterPro" id="IPR013783">
    <property type="entry name" value="Ig-like_fold"/>
</dbReference>
<evidence type="ECO:0000256" key="4">
    <source>
        <dbReference type="ARBA" id="ARBA00023157"/>
    </source>
</evidence>
<dbReference type="CDD" id="cd00198">
    <property type="entry name" value="vWFA"/>
    <property type="match status" value="1"/>
</dbReference>
<evidence type="ECO:0000256" key="9">
    <source>
        <dbReference type="SAM" id="SignalP"/>
    </source>
</evidence>
<dbReference type="Pfam" id="PF07679">
    <property type="entry name" value="I-set"/>
    <property type="match status" value="3"/>
</dbReference>
<dbReference type="Pfam" id="PF25106">
    <property type="entry name" value="VWA_4"/>
    <property type="match status" value="2"/>
</dbReference>
<dbReference type="PROSITE" id="PS50835">
    <property type="entry name" value="IG_LIKE"/>
    <property type="match status" value="7"/>
</dbReference>
<dbReference type="Pfam" id="PF13927">
    <property type="entry name" value="Ig_3"/>
    <property type="match status" value="2"/>
</dbReference>
<feature type="domain" description="Ig-like" evidence="10">
    <location>
        <begin position="444"/>
        <end position="525"/>
    </location>
</feature>
<dbReference type="GO" id="GO:0098632">
    <property type="term" value="F:cell-cell adhesion mediator activity"/>
    <property type="evidence" value="ECO:0007669"/>
    <property type="project" value="TreeGrafter"/>
</dbReference>
<feature type="domain" description="Ig-like" evidence="10">
    <location>
        <begin position="348"/>
        <end position="437"/>
    </location>
</feature>
<dbReference type="EMBL" id="JACEFF010000116">
    <property type="protein sequence ID" value="KAH9643686.1"/>
    <property type="molecule type" value="Genomic_DNA"/>
</dbReference>
<dbReference type="InterPro" id="IPR044925">
    <property type="entry name" value="His-Me_finger_sf"/>
</dbReference>
<organism evidence="11 12">
    <name type="scientific">Spodoptera exigua</name>
    <name type="common">Beet armyworm</name>
    <name type="synonym">Noctua fulgens</name>
    <dbReference type="NCBI Taxonomy" id="7107"/>
    <lineage>
        <taxon>Eukaryota</taxon>
        <taxon>Metazoa</taxon>
        <taxon>Ecdysozoa</taxon>
        <taxon>Arthropoda</taxon>
        <taxon>Hexapoda</taxon>
        <taxon>Insecta</taxon>
        <taxon>Pterygota</taxon>
        <taxon>Neoptera</taxon>
        <taxon>Endopterygota</taxon>
        <taxon>Lepidoptera</taxon>
        <taxon>Glossata</taxon>
        <taxon>Ditrysia</taxon>
        <taxon>Noctuoidea</taxon>
        <taxon>Noctuidae</taxon>
        <taxon>Amphipyrinae</taxon>
        <taxon>Spodoptera</taxon>
    </lineage>
</organism>
<evidence type="ECO:0000256" key="5">
    <source>
        <dbReference type="ARBA" id="ARBA00023180"/>
    </source>
</evidence>
<dbReference type="PANTHER" id="PTHR10075">
    <property type="entry name" value="BASIGIN RELATED"/>
    <property type="match status" value="1"/>
</dbReference>
<evidence type="ECO:0000259" key="10">
    <source>
        <dbReference type="PROSITE" id="PS50835"/>
    </source>
</evidence>
<dbReference type="FunFam" id="2.60.40.10:FF:000032">
    <property type="entry name" value="palladin isoform X1"/>
    <property type="match status" value="2"/>
</dbReference>
<dbReference type="GO" id="GO:0005886">
    <property type="term" value="C:plasma membrane"/>
    <property type="evidence" value="ECO:0007669"/>
    <property type="project" value="TreeGrafter"/>
</dbReference>
<dbReference type="GO" id="GO:0005576">
    <property type="term" value="C:extracellular region"/>
    <property type="evidence" value="ECO:0007669"/>
    <property type="project" value="UniProtKB-SubCell"/>
</dbReference>
<dbReference type="InterPro" id="IPR056861">
    <property type="entry name" value="HMCN1-like_VWA"/>
</dbReference>
<feature type="domain" description="Ig-like" evidence="10">
    <location>
        <begin position="944"/>
        <end position="1024"/>
    </location>
</feature>
<feature type="domain" description="Ig-like" evidence="10">
    <location>
        <begin position="697"/>
        <end position="775"/>
    </location>
</feature>
<evidence type="ECO:0000313" key="11">
    <source>
        <dbReference type="EMBL" id="KAH9643686.1"/>
    </source>
</evidence>
<gene>
    <name evidence="11" type="ORF">HF086_001796</name>
</gene>
<dbReference type="GO" id="GO:0070593">
    <property type="term" value="P:dendrite self-avoidance"/>
    <property type="evidence" value="ECO:0007669"/>
    <property type="project" value="TreeGrafter"/>
</dbReference>
<evidence type="ECO:0000256" key="1">
    <source>
        <dbReference type="ARBA" id="ARBA00004613"/>
    </source>
</evidence>
<dbReference type="InterPro" id="IPR036179">
    <property type="entry name" value="Ig-like_dom_sf"/>
</dbReference>
<feature type="signal peptide" evidence="9">
    <location>
        <begin position="1"/>
        <end position="22"/>
    </location>
</feature>
<dbReference type="SMART" id="SM00409">
    <property type="entry name" value="IG"/>
    <property type="match status" value="7"/>
</dbReference>
<dbReference type="GO" id="GO:0032991">
    <property type="term" value="C:protein-containing complex"/>
    <property type="evidence" value="ECO:0007669"/>
    <property type="project" value="UniProtKB-ARBA"/>
</dbReference>
<dbReference type="InterPro" id="IPR003599">
    <property type="entry name" value="Ig_sub"/>
</dbReference>
<feature type="domain" description="Ig-like" evidence="10">
    <location>
        <begin position="783"/>
        <end position="873"/>
    </location>
</feature>
<comment type="subcellular location">
    <subcellularLocation>
        <location evidence="1">Secreted</location>
    </subcellularLocation>
</comment>
<proteinExistence type="inferred from homology"/>
<dbReference type="Gene3D" id="3.40.50.410">
    <property type="entry name" value="von Willebrand factor, type A domain"/>
    <property type="match status" value="2"/>
</dbReference>
<dbReference type="InterPro" id="IPR003598">
    <property type="entry name" value="Ig_sub2"/>
</dbReference>
<keyword evidence="3 9" id="KW-0732">Signal</keyword>
<dbReference type="PANTHER" id="PTHR10075:SF14">
    <property type="entry name" value="CELL ADHESION MOLECULE DSCAM2-RELATED"/>
    <property type="match status" value="1"/>
</dbReference>
<dbReference type="Proteomes" id="UP000814243">
    <property type="component" value="Unassembled WGS sequence"/>
</dbReference>
<dbReference type="SMART" id="SM00408">
    <property type="entry name" value="IGc2"/>
    <property type="match status" value="6"/>
</dbReference>
<dbReference type="GO" id="GO:0007411">
    <property type="term" value="P:axon guidance"/>
    <property type="evidence" value="ECO:0007669"/>
    <property type="project" value="TreeGrafter"/>
</dbReference>
<keyword evidence="2" id="KW-0964">Secreted</keyword>
<dbReference type="InterPro" id="IPR007110">
    <property type="entry name" value="Ig-like_dom"/>
</dbReference>
<dbReference type="InterPro" id="IPR036465">
    <property type="entry name" value="vWFA_dom_sf"/>
</dbReference>
<keyword evidence="6" id="KW-0393">Immunoglobulin domain</keyword>